<evidence type="ECO:0000313" key="1">
    <source>
        <dbReference type="EMBL" id="SVE56355.1"/>
    </source>
</evidence>
<proteinExistence type="predicted"/>
<dbReference type="EMBL" id="UINC01226042">
    <property type="protein sequence ID" value="SVE56355.1"/>
    <property type="molecule type" value="Genomic_DNA"/>
</dbReference>
<gene>
    <name evidence="1" type="ORF">METZ01_LOCUS509209</name>
</gene>
<dbReference type="AlphaFoldDB" id="A0A383EJC1"/>
<name>A0A383EJC1_9ZZZZ</name>
<feature type="non-terminal residue" evidence="1">
    <location>
        <position position="98"/>
    </location>
</feature>
<sequence length="98" mass="10661">MEGSDGADALDRIRGSLPRARANARSVAALTENPGCTRRRVIDSAGVAAHELADKLWHPPLRGQSPFAIAGGHQFEDRLKKRTGYELLVDALEPFVEL</sequence>
<protein>
    <submittedName>
        <fullName evidence="1">Uncharacterized protein</fullName>
    </submittedName>
</protein>
<accession>A0A383EJC1</accession>
<reference evidence="1" key="1">
    <citation type="submission" date="2018-05" db="EMBL/GenBank/DDBJ databases">
        <authorList>
            <person name="Lanie J.A."/>
            <person name="Ng W.-L."/>
            <person name="Kazmierczak K.M."/>
            <person name="Andrzejewski T.M."/>
            <person name="Davidsen T.M."/>
            <person name="Wayne K.J."/>
            <person name="Tettelin H."/>
            <person name="Glass J.I."/>
            <person name="Rusch D."/>
            <person name="Podicherti R."/>
            <person name="Tsui H.-C.T."/>
            <person name="Winkler M.E."/>
        </authorList>
    </citation>
    <scope>NUCLEOTIDE SEQUENCE</scope>
</reference>
<organism evidence="1">
    <name type="scientific">marine metagenome</name>
    <dbReference type="NCBI Taxonomy" id="408172"/>
    <lineage>
        <taxon>unclassified sequences</taxon>
        <taxon>metagenomes</taxon>
        <taxon>ecological metagenomes</taxon>
    </lineage>
</organism>